<protein>
    <recommendedName>
        <fullName evidence="4">HTH psq-type domain-containing protein</fullName>
    </recommendedName>
</protein>
<dbReference type="OrthoDB" id="3673683at2759"/>
<dbReference type="InterPro" id="IPR009057">
    <property type="entry name" value="Homeodomain-like_sf"/>
</dbReference>
<evidence type="ECO:0000313" key="3">
    <source>
        <dbReference type="Proteomes" id="UP000800093"/>
    </source>
</evidence>
<dbReference type="EMBL" id="ML986676">
    <property type="protein sequence ID" value="KAF2260646.1"/>
    <property type="molecule type" value="Genomic_DNA"/>
</dbReference>
<evidence type="ECO:0000313" key="2">
    <source>
        <dbReference type="EMBL" id="KAF2260646.1"/>
    </source>
</evidence>
<gene>
    <name evidence="2" type="ORF">CC78DRAFT_409295</name>
</gene>
<feature type="non-terminal residue" evidence="2">
    <location>
        <position position="1"/>
    </location>
</feature>
<evidence type="ECO:0008006" key="4">
    <source>
        <dbReference type="Google" id="ProtNLM"/>
    </source>
</evidence>
<name>A0A9P4K2E2_9PLEO</name>
<feature type="region of interest" description="Disordered" evidence="1">
    <location>
        <begin position="69"/>
        <end position="97"/>
    </location>
</feature>
<feature type="non-terminal residue" evidence="2">
    <location>
        <position position="97"/>
    </location>
</feature>
<dbReference type="Gene3D" id="1.10.10.60">
    <property type="entry name" value="Homeodomain-like"/>
    <property type="match status" value="1"/>
</dbReference>
<comment type="caution">
    <text evidence="2">The sequence shown here is derived from an EMBL/GenBank/DDBJ whole genome shotgun (WGS) entry which is preliminary data.</text>
</comment>
<sequence>NVFHKRVAHPSESPTFAKNHTLPTYNAMQQLPQPQSIYQEGQVLLAISAINQDQIQSVQSAAATYSIPQTTLRDRRAGKPSRHDYEPNSKKLTKLEE</sequence>
<evidence type="ECO:0000256" key="1">
    <source>
        <dbReference type="SAM" id="MobiDB-lite"/>
    </source>
</evidence>
<proteinExistence type="predicted"/>
<reference evidence="3" key="1">
    <citation type="journal article" date="2020" name="Stud. Mycol.">
        <title>101 Dothideomycetes genomes: A test case for predicting lifestyles and emergence of pathogens.</title>
        <authorList>
            <person name="Haridas S."/>
            <person name="Albert R."/>
            <person name="Binder M."/>
            <person name="Bloem J."/>
            <person name="LaButti K."/>
            <person name="Salamov A."/>
            <person name="Andreopoulos B."/>
            <person name="Baker S."/>
            <person name="Barry K."/>
            <person name="Bills G."/>
            <person name="Bluhm B."/>
            <person name="Cannon C."/>
            <person name="Castanera R."/>
            <person name="Culley D."/>
            <person name="Daum C."/>
            <person name="Ezra D."/>
            <person name="Gonzalez J."/>
            <person name="Henrissat B."/>
            <person name="Kuo A."/>
            <person name="Liang C."/>
            <person name="Lipzen A."/>
            <person name="Lutzoni F."/>
            <person name="Magnuson J."/>
            <person name="Mondo S."/>
            <person name="Nolan M."/>
            <person name="Ohm R."/>
            <person name="Pangilinan J."/>
            <person name="Park H.-J."/>
            <person name="Ramirez L."/>
            <person name="Alfaro M."/>
            <person name="Sun H."/>
            <person name="Tritt A."/>
            <person name="Yoshinaga Y."/>
            <person name="Zwiers L.-H."/>
            <person name="Turgeon B."/>
            <person name="Goodwin S."/>
            <person name="Spatafora J."/>
            <person name="Crous P."/>
            <person name="Grigoriev I."/>
        </authorList>
    </citation>
    <scope>NUCLEOTIDE SEQUENCE [LARGE SCALE GENOMIC DNA]</scope>
    <source>
        <strain evidence="3">CBS 304.66</strain>
    </source>
</reference>
<organism evidence="2 3">
    <name type="scientific">Lojkania enalia</name>
    <dbReference type="NCBI Taxonomy" id="147567"/>
    <lineage>
        <taxon>Eukaryota</taxon>
        <taxon>Fungi</taxon>
        <taxon>Dikarya</taxon>
        <taxon>Ascomycota</taxon>
        <taxon>Pezizomycotina</taxon>
        <taxon>Dothideomycetes</taxon>
        <taxon>Pleosporomycetidae</taxon>
        <taxon>Pleosporales</taxon>
        <taxon>Pleosporales incertae sedis</taxon>
        <taxon>Lojkania</taxon>
    </lineage>
</organism>
<dbReference type="AlphaFoldDB" id="A0A9P4K2E2"/>
<dbReference type="SUPFAM" id="SSF46689">
    <property type="entry name" value="Homeodomain-like"/>
    <property type="match status" value="1"/>
</dbReference>
<feature type="compositionally biased region" description="Basic and acidic residues" evidence="1">
    <location>
        <begin position="72"/>
        <end position="97"/>
    </location>
</feature>
<dbReference type="Proteomes" id="UP000800093">
    <property type="component" value="Unassembled WGS sequence"/>
</dbReference>
<keyword evidence="3" id="KW-1185">Reference proteome</keyword>
<accession>A0A9P4K2E2</accession>